<comment type="caution">
    <text evidence="1">The sequence shown here is derived from an EMBL/GenBank/DDBJ whole genome shotgun (WGS) entry which is preliminary data.</text>
</comment>
<protein>
    <submittedName>
        <fullName evidence="1">Competence protein</fullName>
    </submittedName>
</protein>
<dbReference type="OrthoDB" id="2417337at2"/>
<name>A0A7X2J145_9BACI</name>
<reference evidence="1 2" key="1">
    <citation type="submission" date="2019-11" db="EMBL/GenBank/DDBJ databases">
        <title>Bacillus lacus genome.</title>
        <authorList>
            <person name="Allen C.J."/>
            <person name="Newman J.D."/>
        </authorList>
    </citation>
    <scope>NUCLEOTIDE SEQUENCE [LARGE SCALE GENOMIC DNA]</scope>
    <source>
        <strain evidence="1 2">KCTC 33946</strain>
    </source>
</reference>
<dbReference type="RefSeq" id="WP_154308992.1">
    <property type="nucleotide sequence ID" value="NZ_WKKI01000037.1"/>
</dbReference>
<evidence type="ECO:0000313" key="2">
    <source>
        <dbReference type="Proteomes" id="UP000448867"/>
    </source>
</evidence>
<evidence type="ECO:0000313" key="1">
    <source>
        <dbReference type="EMBL" id="MRX73532.1"/>
    </source>
</evidence>
<gene>
    <name evidence="1" type="ORF">GJU40_15415</name>
</gene>
<dbReference type="Proteomes" id="UP000448867">
    <property type="component" value="Unassembled WGS sequence"/>
</dbReference>
<proteinExistence type="predicted"/>
<keyword evidence="2" id="KW-1185">Reference proteome</keyword>
<dbReference type="Pfam" id="PF06338">
    <property type="entry name" value="ComK"/>
    <property type="match status" value="1"/>
</dbReference>
<dbReference type="EMBL" id="WKKI01000037">
    <property type="protein sequence ID" value="MRX73532.1"/>
    <property type="molecule type" value="Genomic_DNA"/>
</dbReference>
<dbReference type="PIRSF" id="PIRSF011560">
    <property type="entry name" value="ComK"/>
    <property type="match status" value="1"/>
</dbReference>
<sequence>MMKKQGSMMEEKYNVNRFTMAILPLEEGDSTYSKVLETDKEIIVKAKPLELIDRSCRYFGSSYEGRKAGTKEATGITHKPPIVVDPASSIYFFPTSSSSKLHCAWLSHGYVDKYDSINYYDTEVLFVNGDKTTVSVSKHSFQTQLYRTAQLRTVISSRIEEEQQKMSMMLFPKDKMPVSFLYEQLMRDLKNQH</sequence>
<accession>A0A7X2J145</accession>
<dbReference type="AlphaFoldDB" id="A0A7X2J145"/>
<dbReference type="GO" id="GO:0030420">
    <property type="term" value="P:establishment of competence for transformation"/>
    <property type="evidence" value="ECO:0007669"/>
    <property type="project" value="InterPro"/>
</dbReference>
<dbReference type="InterPro" id="IPR010461">
    <property type="entry name" value="ComK"/>
</dbReference>
<organism evidence="1 2">
    <name type="scientific">Metabacillus lacus</name>
    <dbReference type="NCBI Taxonomy" id="1983721"/>
    <lineage>
        <taxon>Bacteria</taxon>
        <taxon>Bacillati</taxon>
        <taxon>Bacillota</taxon>
        <taxon>Bacilli</taxon>
        <taxon>Bacillales</taxon>
        <taxon>Bacillaceae</taxon>
        <taxon>Metabacillus</taxon>
    </lineage>
</organism>